<protein>
    <submittedName>
        <fullName evidence="2">Uncharacterized protein</fullName>
    </submittedName>
</protein>
<feature type="region of interest" description="Disordered" evidence="1">
    <location>
        <begin position="75"/>
        <end position="97"/>
    </location>
</feature>
<dbReference type="OrthoDB" id="4376448at2"/>
<name>M0QDM2_9ACTN</name>
<dbReference type="RefSeq" id="WP_007616588.1">
    <property type="nucleotide sequence ID" value="NZ_BANX01000002.1"/>
</dbReference>
<gene>
    <name evidence="2" type="ORF">GS4_02_01170</name>
</gene>
<dbReference type="STRING" id="1223545.GS4_02_01170"/>
<sequence length="186" mass="19874">MHQRLVHGLRNAEHRYMLRGLRSRRSTTPTWSTRCAIATIGAALATGAAALGAGGTHAETLRPDYSQPANGVGVTDPVTTPDYSPVQVPRPKIRSTGTTTTVTAHPYLAPWVHAAVPVPPRTAIELRGAARATLPDGDRTLVVNPNGHCRFGGPDATPGTLRAQRLTPIRIHTPGFELAIEPTLHR</sequence>
<dbReference type="AlphaFoldDB" id="M0QDM2"/>
<evidence type="ECO:0000313" key="3">
    <source>
        <dbReference type="Proteomes" id="UP000011666"/>
    </source>
</evidence>
<dbReference type="eggNOG" id="ENOG5031W2J">
    <property type="taxonomic scope" value="Bacteria"/>
</dbReference>
<evidence type="ECO:0000313" key="2">
    <source>
        <dbReference type="EMBL" id="GAC66406.1"/>
    </source>
</evidence>
<reference evidence="2 3" key="1">
    <citation type="submission" date="2013-01" db="EMBL/GenBank/DDBJ databases">
        <title>Whole genome shotgun sequence of Gordonia soli NBRC 108243.</title>
        <authorList>
            <person name="Isaki-Nakamura S."/>
            <person name="Hosoyama A."/>
            <person name="Tsuchikane K."/>
            <person name="Ando Y."/>
            <person name="Baba S."/>
            <person name="Ohji S."/>
            <person name="Hamada M."/>
            <person name="Tamura T."/>
            <person name="Yamazoe A."/>
            <person name="Yamazaki S."/>
            <person name="Fujita N."/>
        </authorList>
    </citation>
    <scope>NUCLEOTIDE SEQUENCE [LARGE SCALE GENOMIC DNA]</scope>
    <source>
        <strain evidence="2 3">NBRC 108243</strain>
    </source>
</reference>
<organism evidence="2 3">
    <name type="scientific">Gordonia soli NBRC 108243</name>
    <dbReference type="NCBI Taxonomy" id="1223545"/>
    <lineage>
        <taxon>Bacteria</taxon>
        <taxon>Bacillati</taxon>
        <taxon>Actinomycetota</taxon>
        <taxon>Actinomycetes</taxon>
        <taxon>Mycobacteriales</taxon>
        <taxon>Gordoniaceae</taxon>
        <taxon>Gordonia</taxon>
    </lineage>
</organism>
<comment type="caution">
    <text evidence="2">The sequence shown here is derived from an EMBL/GenBank/DDBJ whole genome shotgun (WGS) entry which is preliminary data.</text>
</comment>
<accession>M0QDM2</accession>
<dbReference type="EMBL" id="BANX01000002">
    <property type="protein sequence ID" value="GAC66406.1"/>
    <property type="molecule type" value="Genomic_DNA"/>
</dbReference>
<keyword evidence="3" id="KW-1185">Reference proteome</keyword>
<proteinExistence type="predicted"/>
<evidence type="ECO:0000256" key="1">
    <source>
        <dbReference type="SAM" id="MobiDB-lite"/>
    </source>
</evidence>
<dbReference type="Proteomes" id="UP000011666">
    <property type="component" value="Unassembled WGS sequence"/>
</dbReference>